<dbReference type="GO" id="GO:0007266">
    <property type="term" value="P:Rho protein signal transduction"/>
    <property type="evidence" value="ECO:0007669"/>
    <property type="project" value="InterPro"/>
</dbReference>
<reference evidence="8" key="1">
    <citation type="submission" date="2017-02" db="UniProtKB">
        <authorList>
            <consortium name="WormBaseParasite"/>
        </authorList>
    </citation>
    <scope>IDENTIFICATION</scope>
</reference>
<dbReference type="EMBL" id="UXUI01008955">
    <property type="protein sequence ID" value="VDD92757.1"/>
    <property type="molecule type" value="Genomic_DNA"/>
</dbReference>
<dbReference type="PRINTS" id="PR00492">
    <property type="entry name" value="RHOGDI"/>
</dbReference>
<accession>A0A0N4VBV3</accession>
<feature type="region of interest" description="Disordered" evidence="5">
    <location>
        <begin position="1"/>
        <end position="20"/>
    </location>
</feature>
<sequence length="193" mass="21887">MSEKEDLEKDKETYAPPVPKSVSEIVAADAEDESLNKYKAQLLGEAKAGPVIVDASNPKNVIVHSISLVVKGRDEITMRLDKGNCTTTDSLPWLFTEGTQYRIRFNFYVQREICAGLKYKQKVTRHSITVDKDVLMMGSYAPKTDLQSFTTPVDEAPSGMVHRGVYKVKSQVTDDDNHDWLTWQWTLEISKDW</sequence>
<evidence type="ECO:0000256" key="3">
    <source>
        <dbReference type="ARBA" id="ARBA00022468"/>
    </source>
</evidence>
<evidence type="ECO:0000256" key="5">
    <source>
        <dbReference type="SAM" id="MobiDB-lite"/>
    </source>
</evidence>
<proteinExistence type="inferred from homology"/>
<dbReference type="WBParaSite" id="EVEC_0000802401-mRNA-1">
    <property type="protein sequence ID" value="EVEC_0000802401-mRNA-1"/>
    <property type="gene ID" value="EVEC_0000802401"/>
</dbReference>
<reference evidence="6 7" key="2">
    <citation type="submission" date="2018-10" db="EMBL/GenBank/DDBJ databases">
        <authorList>
            <consortium name="Pathogen Informatics"/>
        </authorList>
    </citation>
    <scope>NUCLEOTIDE SEQUENCE [LARGE SCALE GENOMIC DNA]</scope>
</reference>
<dbReference type="Pfam" id="PF02115">
    <property type="entry name" value="Rho_GDI"/>
    <property type="match status" value="1"/>
</dbReference>
<dbReference type="FunFam" id="2.70.50.30:FF:000004">
    <property type="entry name" value="Rho GDP-dissociation inhibitor 1"/>
    <property type="match status" value="1"/>
</dbReference>
<dbReference type="GO" id="GO:0005829">
    <property type="term" value="C:cytosol"/>
    <property type="evidence" value="ECO:0007669"/>
    <property type="project" value="TreeGrafter"/>
</dbReference>
<dbReference type="AlphaFoldDB" id="A0A0N4VBV3"/>
<keyword evidence="4" id="KW-0963">Cytoplasm</keyword>
<evidence type="ECO:0000313" key="8">
    <source>
        <dbReference type="WBParaSite" id="EVEC_0000802401-mRNA-1"/>
    </source>
</evidence>
<evidence type="ECO:0000313" key="7">
    <source>
        <dbReference type="Proteomes" id="UP000274131"/>
    </source>
</evidence>
<comment type="subcellular location">
    <subcellularLocation>
        <location evidence="1">Cytoplasm</location>
    </subcellularLocation>
</comment>
<dbReference type="OrthoDB" id="1683373at2759"/>
<dbReference type="InterPro" id="IPR024792">
    <property type="entry name" value="RhoGDI_dom_sf"/>
</dbReference>
<dbReference type="PANTHER" id="PTHR10980:SF3">
    <property type="entry name" value="LD16419P"/>
    <property type="match status" value="1"/>
</dbReference>
<dbReference type="Gene3D" id="2.70.50.30">
    <property type="entry name" value="Coagulation Factor XIII, subunit A, domain 1"/>
    <property type="match status" value="1"/>
</dbReference>
<protein>
    <submittedName>
        <fullName evidence="8">RHO protein GDP dissociation inhibitor</fullName>
    </submittedName>
</protein>
<gene>
    <name evidence="6" type="ORF">EVEC_LOCUS7508</name>
</gene>
<dbReference type="GO" id="GO:0016020">
    <property type="term" value="C:membrane"/>
    <property type="evidence" value="ECO:0007669"/>
    <property type="project" value="TreeGrafter"/>
</dbReference>
<comment type="similarity">
    <text evidence="2">Belongs to the Rho GDI family.</text>
</comment>
<dbReference type="SUPFAM" id="SSF81296">
    <property type="entry name" value="E set domains"/>
    <property type="match status" value="1"/>
</dbReference>
<evidence type="ECO:0000256" key="1">
    <source>
        <dbReference type="ARBA" id="ARBA00004496"/>
    </source>
</evidence>
<feature type="compositionally biased region" description="Basic and acidic residues" evidence="5">
    <location>
        <begin position="1"/>
        <end position="13"/>
    </location>
</feature>
<dbReference type="InterPro" id="IPR000406">
    <property type="entry name" value="Rho_GDI"/>
</dbReference>
<organism evidence="8">
    <name type="scientific">Enterobius vermicularis</name>
    <name type="common">Human pinworm</name>
    <dbReference type="NCBI Taxonomy" id="51028"/>
    <lineage>
        <taxon>Eukaryota</taxon>
        <taxon>Metazoa</taxon>
        <taxon>Ecdysozoa</taxon>
        <taxon>Nematoda</taxon>
        <taxon>Chromadorea</taxon>
        <taxon>Rhabditida</taxon>
        <taxon>Spirurina</taxon>
        <taxon>Oxyuridomorpha</taxon>
        <taxon>Oxyuroidea</taxon>
        <taxon>Oxyuridae</taxon>
        <taxon>Enterobius</taxon>
    </lineage>
</organism>
<evidence type="ECO:0000313" key="6">
    <source>
        <dbReference type="EMBL" id="VDD92757.1"/>
    </source>
</evidence>
<dbReference type="PANTHER" id="PTHR10980">
    <property type="entry name" value="RHO GDP-DISSOCIATION INHIBITOR"/>
    <property type="match status" value="1"/>
</dbReference>
<dbReference type="GO" id="GO:0005096">
    <property type="term" value="F:GTPase activator activity"/>
    <property type="evidence" value="ECO:0007669"/>
    <property type="project" value="UniProtKB-KW"/>
</dbReference>
<dbReference type="GO" id="GO:0005094">
    <property type="term" value="F:Rho GDP-dissociation inhibitor activity"/>
    <property type="evidence" value="ECO:0007669"/>
    <property type="project" value="InterPro"/>
</dbReference>
<dbReference type="Proteomes" id="UP000274131">
    <property type="component" value="Unassembled WGS sequence"/>
</dbReference>
<dbReference type="InterPro" id="IPR014756">
    <property type="entry name" value="Ig_E-set"/>
</dbReference>
<dbReference type="STRING" id="51028.A0A0N4VBV3"/>
<evidence type="ECO:0000256" key="4">
    <source>
        <dbReference type="ARBA" id="ARBA00022490"/>
    </source>
</evidence>
<name>A0A0N4VBV3_ENTVE</name>
<evidence type="ECO:0000256" key="2">
    <source>
        <dbReference type="ARBA" id="ARBA00009758"/>
    </source>
</evidence>
<keyword evidence="3" id="KW-0343">GTPase activation</keyword>
<keyword evidence="7" id="KW-1185">Reference proteome</keyword>